<organism evidence="2 3">
    <name type="scientific">Polyangium mundeleinium</name>
    <dbReference type="NCBI Taxonomy" id="2995306"/>
    <lineage>
        <taxon>Bacteria</taxon>
        <taxon>Pseudomonadati</taxon>
        <taxon>Myxococcota</taxon>
        <taxon>Polyangia</taxon>
        <taxon>Polyangiales</taxon>
        <taxon>Polyangiaceae</taxon>
        <taxon>Polyangium</taxon>
    </lineage>
</organism>
<evidence type="ECO:0000256" key="1">
    <source>
        <dbReference type="SAM" id="SignalP"/>
    </source>
</evidence>
<evidence type="ECO:0000313" key="3">
    <source>
        <dbReference type="Proteomes" id="UP001221411"/>
    </source>
</evidence>
<feature type="signal peptide" evidence="1">
    <location>
        <begin position="1"/>
        <end position="18"/>
    </location>
</feature>
<reference evidence="2 3" key="1">
    <citation type="submission" date="2022-11" db="EMBL/GenBank/DDBJ databases">
        <title>Minimal conservation of predation-associated metabolite biosynthetic gene clusters underscores biosynthetic potential of Myxococcota including descriptions for ten novel species: Archangium lansinium sp. nov., Myxococcus landrumus sp. nov., Nannocystis bai.</title>
        <authorList>
            <person name="Ahearne A."/>
            <person name="Stevens C."/>
            <person name="Dowd S."/>
        </authorList>
    </citation>
    <scope>NUCLEOTIDE SEQUENCE [LARGE SCALE GENOMIC DNA]</scope>
    <source>
        <strain evidence="2 3">RJM3</strain>
    </source>
</reference>
<evidence type="ECO:0000313" key="2">
    <source>
        <dbReference type="EMBL" id="MDC0741030.1"/>
    </source>
</evidence>
<sequence>MWSLVVRLSFVALSFAMGGCSDDFDDLPPCQKKAIACKNNCFKSGAGSACVGCCDEARDACMKGENHSFFWCPNKE</sequence>
<name>A0ABT5EGS2_9BACT</name>
<keyword evidence="1" id="KW-0732">Signal</keyword>
<comment type="caution">
    <text evidence="2">The sequence shown here is derived from an EMBL/GenBank/DDBJ whole genome shotgun (WGS) entry which is preliminary data.</text>
</comment>
<dbReference type="RefSeq" id="WP_271916240.1">
    <property type="nucleotide sequence ID" value="NZ_JAQNDO010000001.1"/>
</dbReference>
<proteinExistence type="predicted"/>
<evidence type="ECO:0008006" key="4">
    <source>
        <dbReference type="Google" id="ProtNLM"/>
    </source>
</evidence>
<gene>
    <name evidence="2" type="ORF">POL67_06705</name>
</gene>
<dbReference type="PROSITE" id="PS51257">
    <property type="entry name" value="PROKAR_LIPOPROTEIN"/>
    <property type="match status" value="1"/>
</dbReference>
<dbReference type="Proteomes" id="UP001221411">
    <property type="component" value="Unassembled WGS sequence"/>
</dbReference>
<keyword evidence="3" id="KW-1185">Reference proteome</keyword>
<feature type="chain" id="PRO_5046036391" description="Lipoprotein" evidence="1">
    <location>
        <begin position="19"/>
        <end position="76"/>
    </location>
</feature>
<dbReference type="EMBL" id="JAQNDO010000001">
    <property type="protein sequence ID" value="MDC0741030.1"/>
    <property type="molecule type" value="Genomic_DNA"/>
</dbReference>
<protein>
    <recommendedName>
        <fullName evidence="4">Lipoprotein</fullName>
    </recommendedName>
</protein>
<accession>A0ABT5EGS2</accession>